<dbReference type="PANTHER" id="PTHR35020">
    <property type="entry name" value="N-ACETYLGLUCOSAMINE-INDUCED PROTEIN 1"/>
    <property type="match status" value="1"/>
</dbReference>
<dbReference type="Pfam" id="PF12239">
    <property type="entry name" value="DUF3605"/>
    <property type="match status" value="1"/>
</dbReference>
<dbReference type="GeneID" id="14874412"/>
<dbReference type="EMBL" id="GL883009">
    <property type="protein sequence ID" value="EGG22402.1"/>
    <property type="molecule type" value="Genomic_DNA"/>
</dbReference>
<dbReference type="GO" id="GO:0006044">
    <property type="term" value="P:N-acetylglucosamine metabolic process"/>
    <property type="evidence" value="ECO:0007669"/>
    <property type="project" value="TreeGrafter"/>
</dbReference>
<feature type="compositionally biased region" description="Low complexity" evidence="1">
    <location>
        <begin position="71"/>
        <end position="100"/>
    </location>
</feature>
<protein>
    <submittedName>
        <fullName evidence="2">Uncharacterized protein</fullName>
    </submittedName>
</protein>
<dbReference type="OMA" id="VHPWEEI"/>
<dbReference type="InterPro" id="IPR022036">
    <property type="entry name" value="DUF3605"/>
</dbReference>
<name>F4PPT9_CACFS</name>
<dbReference type="GO" id="GO:0005737">
    <property type="term" value="C:cytoplasm"/>
    <property type="evidence" value="ECO:0007669"/>
    <property type="project" value="TreeGrafter"/>
</dbReference>
<dbReference type="PANTHER" id="PTHR35020:SF2">
    <property type="entry name" value="N-ACETYLGLUCOSAMINE-INDUCED PROTEIN 1"/>
    <property type="match status" value="1"/>
</dbReference>
<dbReference type="Proteomes" id="UP000007797">
    <property type="component" value="Unassembled WGS sequence"/>
</dbReference>
<evidence type="ECO:0000313" key="3">
    <source>
        <dbReference type="Proteomes" id="UP000007797"/>
    </source>
</evidence>
<accession>F4PPT9</accession>
<evidence type="ECO:0000256" key="1">
    <source>
        <dbReference type="SAM" id="MobiDB-lite"/>
    </source>
</evidence>
<dbReference type="AlphaFoldDB" id="F4PPT9"/>
<dbReference type="RefSeq" id="XP_004360253.1">
    <property type="nucleotide sequence ID" value="XM_004360196.1"/>
</dbReference>
<proteinExistence type="predicted"/>
<evidence type="ECO:0000313" key="2">
    <source>
        <dbReference type="EMBL" id="EGG22402.1"/>
    </source>
</evidence>
<keyword evidence="3" id="KW-1185">Reference proteome</keyword>
<feature type="region of interest" description="Disordered" evidence="1">
    <location>
        <begin position="68"/>
        <end position="105"/>
    </location>
</feature>
<dbReference type="OrthoDB" id="498286at2759"/>
<dbReference type="KEGG" id="dfa:DFA_04521"/>
<reference evidence="3" key="1">
    <citation type="journal article" date="2011" name="Genome Res.">
        <title>Phylogeny-wide analysis of social amoeba genomes highlights ancient origins for complex intercellular communication.</title>
        <authorList>
            <person name="Heidel A.J."/>
            <person name="Lawal H.M."/>
            <person name="Felder M."/>
            <person name="Schilde C."/>
            <person name="Helps N.R."/>
            <person name="Tunggal B."/>
            <person name="Rivero F."/>
            <person name="John U."/>
            <person name="Schleicher M."/>
            <person name="Eichinger L."/>
            <person name="Platzer M."/>
            <person name="Noegel A.A."/>
            <person name="Schaap P."/>
            <person name="Gloeckner G."/>
        </authorList>
    </citation>
    <scope>NUCLEOTIDE SEQUENCE [LARGE SCALE GENOMIC DNA]</scope>
    <source>
        <strain evidence="3">SH3</strain>
    </source>
</reference>
<organism evidence="2 3">
    <name type="scientific">Cavenderia fasciculata</name>
    <name type="common">Slime mold</name>
    <name type="synonym">Dictyostelium fasciculatum</name>
    <dbReference type="NCBI Taxonomy" id="261658"/>
    <lineage>
        <taxon>Eukaryota</taxon>
        <taxon>Amoebozoa</taxon>
        <taxon>Evosea</taxon>
        <taxon>Eumycetozoa</taxon>
        <taxon>Dictyostelia</taxon>
        <taxon>Acytosteliales</taxon>
        <taxon>Cavenderiaceae</taxon>
        <taxon>Cavenderia</taxon>
    </lineage>
</organism>
<sequence length="242" mass="28503">MTHYIERTWDDLKNVINEDRLGELGRKDQDTTKMMDHMVYVRATYSSTKDYILSKMFDFPTEDDHQHPIINNVDNNITNQNNDNNNNNDSSSSDNSNNNNVYKKKVVRPVDVKQKLAFKLNDFPYNCHDSITHWVLWCLQPLTHQEAKEHLITHFQHKLQHQQDFLFFINPVELQSIREVTHYHVFVKNDSFNRLDWQQQDSKKEQNSDHCFKNNTNCLNDNSNNNTVGQIASGTTNTVPSF</sequence>
<gene>
    <name evidence="2" type="ORF">DFA_04521</name>
</gene>